<evidence type="ECO:0000313" key="5">
    <source>
        <dbReference type="EMBL" id="KAL2062203.1"/>
    </source>
</evidence>
<keyword evidence="2" id="KW-1133">Transmembrane helix</keyword>
<feature type="transmembrane region" description="Helical" evidence="2">
    <location>
        <begin position="269"/>
        <end position="302"/>
    </location>
</feature>
<keyword evidence="3" id="KW-0732">Signal</keyword>
<feature type="compositionally biased region" description="Basic residues" evidence="1">
    <location>
        <begin position="242"/>
        <end position="255"/>
    </location>
</feature>
<evidence type="ECO:0000256" key="3">
    <source>
        <dbReference type="SAM" id="SignalP"/>
    </source>
</evidence>
<dbReference type="Proteomes" id="UP001595075">
    <property type="component" value="Unassembled WGS sequence"/>
</dbReference>
<evidence type="ECO:0000313" key="6">
    <source>
        <dbReference type="Proteomes" id="UP001595075"/>
    </source>
</evidence>
<keyword evidence="2" id="KW-0472">Membrane</keyword>
<dbReference type="InterPro" id="IPR056145">
    <property type="entry name" value="DUF7728"/>
</dbReference>
<dbReference type="PANTHER" id="PTHR40622:SF1">
    <property type="match status" value="1"/>
</dbReference>
<organism evidence="5 6">
    <name type="scientific">Oculimacula yallundae</name>
    <dbReference type="NCBI Taxonomy" id="86028"/>
    <lineage>
        <taxon>Eukaryota</taxon>
        <taxon>Fungi</taxon>
        <taxon>Dikarya</taxon>
        <taxon>Ascomycota</taxon>
        <taxon>Pezizomycotina</taxon>
        <taxon>Leotiomycetes</taxon>
        <taxon>Helotiales</taxon>
        <taxon>Ploettnerulaceae</taxon>
        <taxon>Oculimacula</taxon>
    </lineage>
</organism>
<comment type="caution">
    <text evidence="5">The sequence shown here is derived from an EMBL/GenBank/DDBJ whole genome shotgun (WGS) entry which is preliminary data.</text>
</comment>
<dbReference type="PANTHER" id="PTHR40622">
    <property type="match status" value="1"/>
</dbReference>
<feature type="chain" id="PRO_5046263611" description="DUF7728 domain-containing protein" evidence="3">
    <location>
        <begin position="19"/>
        <end position="349"/>
    </location>
</feature>
<feature type="region of interest" description="Disordered" evidence="1">
    <location>
        <begin position="224"/>
        <end position="255"/>
    </location>
</feature>
<evidence type="ECO:0000256" key="2">
    <source>
        <dbReference type="SAM" id="Phobius"/>
    </source>
</evidence>
<feature type="signal peptide" evidence="3">
    <location>
        <begin position="1"/>
        <end position="18"/>
    </location>
</feature>
<keyword evidence="2" id="KW-0812">Transmembrane</keyword>
<name>A0ABR4BX22_9HELO</name>
<reference evidence="5 6" key="1">
    <citation type="journal article" date="2024" name="Commun. Biol.">
        <title>Comparative genomic analysis of thermophilic fungi reveals convergent evolutionary adaptations and gene losses.</title>
        <authorList>
            <person name="Steindorff A.S."/>
            <person name="Aguilar-Pontes M.V."/>
            <person name="Robinson A.J."/>
            <person name="Andreopoulos B."/>
            <person name="LaButti K."/>
            <person name="Kuo A."/>
            <person name="Mondo S."/>
            <person name="Riley R."/>
            <person name="Otillar R."/>
            <person name="Haridas S."/>
            <person name="Lipzen A."/>
            <person name="Grimwood J."/>
            <person name="Schmutz J."/>
            <person name="Clum A."/>
            <person name="Reid I.D."/>
            <person name="Moisan M.C."/>
            <person name="Butler G."/>
            <person name="Nguyen T.T.M."/>
            <person name="Dewar K."/>
            <person name="Conant G."/>
            <person name="Drula E."/>
            <person name="Henrissat B."/>
            <person name="Hansel C."/>
            <person name="Singer S."/>
            <person name="Hutchinson M.I."/>
            <person name="de Vries R.P."/>
            <person name="Natvig D.O."/>
            <person name="Powell A.J."/>
            <person name="Tsang A."/>
            <person name="Grigoriev I.V."/>
        </authorList>
    </citation>
    <scope>NUCLEOTIDE SEQUENCE [LARGE SCALE GENOMIC DNA]</scope>
    <source>
        <strain evidence="5 6">CBS 494.80</strain>
    </source>
</reference>
<sequence length="349" mass="37988">MHFTQLGAVAAMAGLSQAFLIPPEMSSADIDATSTIPLNTVAMNGRVVEISCPGCPVSTEFNGEVITTEGESTLEFTFNIEASSDNGPDRLMLDGVQIYPVDPTQTFMEPLTAAQMVKNADETWKYASNPKLGYSLAIGGSAGSSEDHLHLVAVHLEIIEVANKFVSGIPTIDLQLLETPSGKLMIGKSDVTAAINSSGECTTLLCKWRAIVADRVAALKKGCGGSKRPTPQVRPIHEPTHHFNRPHAKPHGWRHHHRQGTFTRILRGIVLHILVPVLIGVMVGITASLIGMVVGQIVISVWRMLFRRGQNYNEVNQEEVDEESIDDSKVLLESQGPPPQYEDEKKEIL</sequence>
<feature type="domain" description="DUF7728" evidence="4">
    <location>
        <begin position="44"/>
        <end position="193"/>
    </location>
</feature>
<evidence type="ECO:0000256" key="1">
    <source>
        <dbReference type="SAM" id="MobiDB-lite"/>
    </source>
</evidence>
<gene>
    <name evidence="5" type="ORF">VTL71DRAFT_6469</name>
</gene>
<dbReference type="EMBL" id="JAZHXI010000017">
    <property type="protein sequence ID" value="KAL2062203.1"/>
    <property type="molecule type" value="Genomic_DNA"/>
</dbReference>
<feature type="region of interest" description="Disordered" evidence="1">
    <location>
        <begin position="317"/>
        <end position="349"/>
    </location>
</feature>
<accession>A0ABR4BX22</accession>
<dbReference type="Pfam" id="PF24854">
    <property type="entry name" value="DUF7728"/>
    <property type="match status" value="1"/>
</dbReference>
<protein>
    <recommendedName>
        <fullName evidence="4">DUF7728 domain-containing protein</fullName>
    </recommendedName>
</protein>
<evidence type="ECO:0000259" key="4">
    <source>
        <dbReference type="Pfam" id="PF24854"/>
    </source>
</evidence>
<proteinExistence type="predicted"/>
<keyword evidence="6" id="KW-1185">Reference proteome</keyword>